<comment type="caution">
    <text evidence="1">The sequence shown here is derived from an EMBL/GenBank/DDBJ whole genome shotgun (WGS) entry which is preliminary data.</text>
</comment>
<sequence length="105" mass="12054">MKNINSPEELFEEMKKINKSNSVAKFFVPGKGNFKLVYEENEKTIQEEVEEDTELKEMIQESRKEYKEGKYKTTGEIIDKISGNTKSSESLDALFGDLDDGQDGY</sequence>
<reference evidence="2" key="1">
    <citation type="journal article" date="2019" name="Int. J. Syst. Evol. Microbiol.">
        <title>The Global Catalogue of Microorganisms (GCM) 10K type strain sequencing project: providing services to taxonomists for standard genome sequencing and annotation.</title>
        <authorList>
            <consortium name="The Broad Institute Genomics Platform"/>
            <consortium name="The Broad Institute Genome Sequencing Center for Infectious Disease"/>
            <person name="Wu L."/>
            <person name="Ma J."/>
        </authorList>
    </citation>
    <scope>NUCLEOTIDE SEQUENCE [LARGE SCALE GENOMIC DNA]</scope>
    <source>
        <strain evidence="2">TISTR 1535</strain>
    </source>
</reference>
<accession>A0ABW5V2N9</accession>
<protein>
    <submittedName>
        <fullName evidence="1">Uncharacterized protein</fullName>
    </submittedName>
</protein>
<gene>
    <name evidence="1" type="ORF">ACFSUO_01745</name>
</gene>
<evidence type="ECO:0000313" key="1">
    <source>
        <dbReference type="EMBL" id="MFD2759710.1"/>
    </source>
</evidence>
<organism evidence="1 2">
    <name type="scientific">Lentibacillus juripiscarius</name>
    <dbReference type="NCBI Taxonomy" id="257446"/>
    <lineage>
        <taxon>Bacteria</taxon>
        <taxon>Bacillati</taxon>
        <taxon>Bacillota</taxon>
        <taxon>Bacilli</taxon>
        <taxon>Bacillales</taxon>
        <taxon>Bacillaceae</taxon>
        <taxon>Lentibacillus</taxon>
    </lineage>
</organism>
<dbReference type="RefSeq" id="WP_382390452.1">
    <property type="nucleotide sequence ID" value="NZ_JBHUNA010000003.1"/>
</dbReference>
<dbReference type="Proteomes" id="UP001597502">
    <property type="component" value="Unassembled WGS sequence"/>
</dbReference>
<evidence type="ECO:0000313" key="2">
    <source>
        <dbReference type="Proteomes" id="UP001597502"/>
    </source>
</evidence>
<proteinExistence type="predicted"/>
<keyword evidence="2" id="KW-1185">Reference proteome</keyword>
<name>A0ABW5V2N9_9BACI</name>
<dbReference type="EMBL" id="JBHUNA010000003">
    <property type="protein sequence ID" value="MFD2759710.1"/>
    <property type="molecule type" value="Genomic_DNA"/>
</dbReference>